<sequence>MRHYRFPARAGGMSLIEVMVAIALSALILLGITQIFGANKASHQLQNALSRIQENARFALIALERDVRMAGYLGGGNDLNRTAAGNGNFTNHLAANGIDTDAFPYRFHRALEVFNANALVTAANPPVGGANDWTPALPAALGNARPLQGSDILVLRFFSEESIPLTGFNPADDTFTVLKDSFPDGKPFTASGIYGVGNYRFADVFQATHVEGHRIAAGYTAGEPGNRYQYDPQNSPGRTWRGDREVEYGVQGTGQRWWNAELHRANYVAYYVGQGAGGQPALMMQTLTSTGSVESRELLEGVESIQVLIGRDTAVPPDDTADTYVTAAALIEGSSGEAQRDERWRQARSLQLALLIRSVDTFNSPQPTDRQYVLLDQSLTRPDDRRLRQIYRTTVSLRNRISNAQ</sequence>
<dbReference type="InterPro" id="IPR012902">
    <property type="entry name" value="N_methyl_site"/>
</dbReference>
<organism evidence="1 2">
    <name type="scientific">Tahibacter amnicola</name>
    <dbReference type="NCBI Taxonomy" id="2976241"/>
    <lineage>
        <taxon>Bacteria</taxon>
        <taxon>Pseudomonadati</taxon>
        <taxon>Pseudomonadota</taxon>
        <taxon>Gammaproteobacteria</taxon>
        <taxon>Lysobacterales</taxon>
        <taxon>Rhodanobacteraceae</taxon>
        <taxon>Tahibacter</taxon>
    </lineage>
</organism>
<reference evidence="1" key="1">
    <citation type="submission" date="2022-09" db="EMBL/GenBank/DDBJ databases">
        <title>Tahibacter sp. nov., isolated from a fresh water.</title>
        <authorList>
            <person name="Baek J.H."/>
            <person name="Lee J.K."/>
            <person name="Kim J.M."/>
            <person name="Jeon C.O."/>
        </authorList>
    </citation>
    <scope>NUCLEOTIDE SEQUENCE</scope>
    <source>
        <strain evidence="1">W38</strain>
    </source>
</reference>
<dbReference type="Pfam" id="PF16074">
    <property type="entry name" value="PilW"/>
    <property type="match status" value="1"/>
</dbReference>
<evidence type="ECO:0000313" key="2">
    <source>
        <dbReference type="Proteomes" id="UP001064632"/>
    </source>
</evidence>
<dbReference type="Proteomes" id="UP001064632">
    <property type="component" value="Chromosome"/>
</dbReference>
<protein>
    <submittedName>
        <fullName evidence="1">PilW family protein</fullName>
    </submittedName>
</protein>
<accession>A0ABY6B8H7</accession>
<evidence type="ECO:0000313" key="1">
    <source>
        <dbReference type="EMBL" id="UXI66319.1"/>
    </source>
</evidence>
<dbReference type="Pfam" id="PF07963">
    <property type="entry name" value="N_methyl"/>
    <property type="match status" value="1"/>
</dbReference>
<dbReference type="RefSeq" id="WP_261693303.1">
    <property type="nucleotide sequence ID" value="NZ_CP104694.1"/>
</dbReference>
<proteinExistence type="predicted"/>
<dbReference type="PROSITE" id="PS00409">
    <property type="entry name" value="PROKAR_NTER_METHYL"/>
    <property type="match status" value="1"/>
</dbReference>
<keyword evidence="2" id="KW-1185">Reference proteome</keyword>
<dbReference type="EMBL" id="CP104694">
    <property type="protein sequence ID" value="UXI66319.1"/>
    <property type="molecule type" value="Genomic_DNA"/>
</dbReference>
<gene>
    <name evidence="1" type="ORF">N4264_16350</name>
</gene>
<name>A0ABY6B8H7_9GAMM</name>
<dbReference type="InterPro" id="IPR032092">
    <property type="entry name" value="PilW"/>
</dbReference>